<dbReference type="Proteomes" id="UP000035489">
    <property type="component" value="Unassembled WGS sequence"/>
</dbReference>
<dbReference type="AlphaFoldDB" id="A0A0H1RDD9"/>
<accession>A0A0H1RDD9</accession>
<keyword evidence="2" id="KW-1185">Reference proteome</keyword>
<protein>
    <submittedName>
        <fullName evidence="1">Uncharacterized protein</fullName>
    </submittedName>
</protein>
<evidence type="ECO:0000313" key="1">
    <source>
        <dbReference type="EMBL" id="KLK93225.1"/>
    </source>
</evidence>
<sequence>MEVIAMNAESPWTYEAVQMLKSLAQEGMPVSVISLKLKRSITDVRAKLSDLGITPAAESREV</sequence>
<name>A0A0H1RDD9_9HYPH</name>
<comment type="caution">
    <text evidence="1">The sequence shown here is derived from an EMBL/GenBank/DDBJ whole genome shotgun (WGS) entry which is preliminary data.</text>
</comment>
<gene>
    <name evidence="1" type="ORF">AA309_09450</name>
</gene>
<dbReference type="EMBL" id="LCYG01000021">
    <property type="protein sequence ID" value="KLK93225.1"/>
    <property type="molecule type" value="Genomic_DNA"/>
</dbReference>
<reference evidence="1 2" key="1">
    <citation type="submission" date="2015-05" db="EMBL/GenBank/DDBJ databases">
        <title>Draft genome sequence of Microvirga vignae strain BR3299, a novel nitrogen fixing bacteria isolated from Brazil semi-aired region.</title>
        <authorList>
            <person name="Zilli J.E."/>
            <person name="Passos S.R."/>
            <person name="Leite J."/>
            <person name="Baldani J.I."/>
            <person name="Xavier G.R."/>
            <person name="Rumjaneck N.G."/>
            <person name="Simoes-Araujo J.L."/>
        </authorList>
    </citation>
    <scope>NUCLEOTIDE SEQUENCE [LARGE SCALE GENOMIC DNA]</scope>
    <source>
        <strain evidence="1 2">BR3299</strain>
    </source>
</reference>
<dbReference type="PATRIC" id="fig|1225564.3.peg.2521"/>
<organism evidence="1 2">
    <name type="scientific">Microvirga vignae</name>
    <dbReference type="NCBI Taxonomy" id="1225564"/>
    <lineage>
        <taxon>Bacteria</taxon>
        <taxon>Pseudomonadati</taxon>
        <taxon>Pseudomonadota</taxon>
        <taxon>Alphaproteobacteria</taxon>
        <taxon>Hyphomicrobiales</taxon>
        <taxon>Methylobacteriaceae</taxon>
        <taxon>Microvirga</taxon>
    </lineage>
</organism>
<proteinExistence type="predicted"/>
<evidence type="ECO:0000313" key="2">
    <source>
        <dbReference type="Proteomes" id="UP000035489"/>
    </source>
</evidence>